<protein>
    <recommendedName>
        <fullName evidence="3">NusG-like N-terminal domain-containing protein</fullName>
    </recommendedName>
</protein>
<gene>
    <name evidence="1" type="ORF">Q5H94_13980</name>
</gene>
<evidence type="ECO:0008006" key="3">
    <source>
        <dbReference type="Google" id="ProtNLM"/>
    </source>
</evidence>
<dbReference type="EMBL" id="JAUQSZ010000009">
    <property type="protein sequence ID" value="MDO7843440.1"/>
    <property type="molecule type" value="Genomic_DNA"/>
</dbReference>
<evidence type="ECO:0000313" key="2">
    <source>
        <dbReference type="Proteomes" id="UP001176468"/>
    </source>
</evidence>
<dbReference type="Proteomes" id="UP001176468">
    <property type="component" value="Unassembled WGS sequence"/>
</dbReference>
<keyword evidence="2" id="KW-1185">Reference proteome</keyword>
<proteinExistence type="predicted"/>
<accession>A0ABT9A2H1</accession>
<comment type="caution">
    <text evidence="1">The sequence shown here is derived from an EMBL/GenBank/DDBJ whole genome shotgun (WGS) entry which is preliminary data.</text>
</comment>
<reference evidence="1" key="1">
    <citation type="submission" date="2023-07" db="EMBL/GenBank/DDBJ databases">
        <authorList>
            <person name="Kim M.K."/>
        </authorList>
    </citation>
    <scope>NUCLEOTIDE SEQUENCE</scope>
    <source>
        <strain evidence="1">CA1-15</strain>
    </source>
</reference>
<name>A0ABT9A2H1_9SPHN</name>
<organism evidence="1 2">
    <name type="scientific">Sphingomonas immobilis</name>
    <dbReference type="NCBI Taxonomy" id="3063997"/>
    <lineage>
        <taxon>Bacteria</taxon>
        <taxon>Pseudomonadati</taxon>
        <taxon>Pseudomonadota</taxon>
        <taxon>Alphaproteobacteria</taxon>
        <taxon>Sphingomonadales</taxon>
        <taxon>Sphingomonadaceae</taxon>
        <taxon>Sphingomonas</taxon>
    </lineage>
</organism>
<sequence length="217" mass="23869">MDGEASALRRWCILRTSGGKTLALARSLSAGGIEAWTPTRTVKRPKGPKRVKPGTRRPMVEIEMPILPTFVFAREAHVETLAALATDERSRHPAFSVFTHAGRAPLIGERSITGLREAERVAAELIAVAREHETKEEQRRARAALLRTERERRKALRTERREFTIGQRVTVPDARALSGMTGIVQASDGTSALVAFGGSLTMTIEAWRLLPNDLQAG</sequence>
<evidence type="ECO:0000313" key="1">
    <source>
        <dbReference type="EMBL" id="MDO7843440.1"/>
    </source>
</evidence>